<keyword evidence="2" id="KW-1185">Reference proteome</keyword>
<protein>
    <submittedName>
        <fullName evidence="1">5472_t:CDS:1</fullName>
    </submittedName>
</protein>
<gene>
    <name evidence="1" type="ORF">SPELUC_LOCUS1055</name>
</gene>
<dbReference type="Proteomes" id="UP000789366">
    <property type="component" value="Unassembled WGS sequence"/>
</dbReference>
<evidence type="ECO:0000313" key="2">
    <source>
        <dbReference type="Proteomes" id="UP000789366"/>
    </source>
</evidence>
<dbReference type="EMBL" id="CAJVPW010000496">
    <property type="protein sequence ID" value="CAG8456419.1"/>
    <property type="molecule type" value="Genomic_DNA"/>
</dbReference>
<evidence type="ECO:0000313" key="1">
    <source>
        <dbReference type="EMBL" id="CAG8456419.1"/>
    </source>
</evidence>
<reference evidence="1" key="1">
    <citation type="submission" date="2021-06" db="EMBL/GenBank/DDBJ databases">
        <authorList>
            <person name="Kallberg Y."/>
            <person name="Tangrot J."/>
            <person name="Rosling A."/>
        </authorList>
    </citation>
    <scope>NUCLEOTIDE SEQUENCE</scope>
    <source>
        <strain evidence="1">28 12/20/2015</strain>
    </source>
</reference>
<sequence length="93" mass="10908">MWRIIQTYFEYTFALLCHMERWKVNPLAERSLPLWEDEQVLGICSICVVPKDSDLEPGTKYYGNKVLNMVICMSWPNSWNALKPYGASKRETC</sequence>
<comment type="caution">
    <text evidence="1">The sequence shown here is derived from an EMBL/GenBank/DDBJ whole genome shotgun (WGS) entry which is preliminary data.</text>
</comment>
<proteinExistence type="predicted"/>
<accession>A0ACA9K6U7</accession>
<name>A0ACA9K6U7_9GLOM</name>
<organism evidence="1 2">
    <name type="scientific">Cetraspora pellucida</name>
    <dbReference type="NCBI Taxonomy" id="1433469"/>
    <lineage>
        <taxon>Eukaryota</taxon>
        <taxon>Fungi</taxon>
        <taxon>Fungi incertae sedis</taxon>
        <taxon>Mucoromycota</taxon>
        <taxon>Glomeromycotina</taxon>
        <taxon>Glomeromycetes</taxon>
        <taxon>Diversisporales</taxon>
        <taxon>Gigasporaceae</taxon>
        <taxon>Cetraspora</taxon>
    </lineage>
</organism>